<dbReference type="OrthoDB" id="9813383at2"/>
<evidence type="ECO:0000313" key="2">
    <source>
        <dbReference type="Proteomes" id="UP000095347"/>
    </source>
</evidence>
<comment type="caution">
    <text evidence="1">The sequence shown here is derived from an EMBL/GenBank/DDBJ whole genome shotgun (WGS) entry which is preliminary data.</text>
</comment>
<keyword evidence="1" id="KW-0378">Hydrolase</keyword>
<dbReference type="Gene3D" id="3.40.50.880">
    <property type="match status" value="1"/>
</dbReference>
<dbReference type="Pfam" id="PF07722">
    <property type="entry name" value="Peptidase_C26"/>
    <property type="match status" value="1"/>
</dbReference>
<dbReference type="RefSeq" id="WP_069957702.1">
    <property type="nucleotide sequence ID" value="NZ_MCGG01000021.1"/>
</dbReference>
<dbReference type="PROSITE" id="PS51273">
    <property type="entry name" value="GATASE_TYPE_1"/>
    <property type="match status" value="1"/>
</dbReference>
<proteinExistence type="predicted"/>
<dbReference type="GO" id="GO:0033969">
    <property type="term" value="F:gamma-glutamyl-gamma-aminobutyrate hydrolase activity"/>
    <property type="evidence" value="ECO:0007669"/>
    <property type="project" value="TreeGrafter"/>
</dbReference>
<dbReference type="AlphaFoldDB" id="A0A1E5Q8B8"/>
<accession>A0A1E5Q8B8</accession>
<dbReference type="PANTHER" id="PTHR43235:SF1">
    <property type="entry name" value="GLUTAMINE AMIDOTRANSFERASE PB2B2.05-RELATED"/>
    <property type="match status" value="1"/>
</dbReference>
<dbReference type="EMBL" id="MCGG01000021">
    <property type="protein sequence ID" value="OEJ67549.1"/>
    <property type="molecule type" value="Genomic_DNA"/>
</dbReference>
<sequence>MTHDSHTDLITPVIGIPLDSDTGGADQYSKFPWYALRHNYISAVVKAGGLPLLLPHEPSLLDIYLDDIDGLLITGGNFDVDPALYGQTIVHDSVTTKDDRTSFEMGMLQGALKLDVPILGICGGQQLIHVALGGTLVQHIPDEFPGCLAHEQPNPRDQVSHNVEITKGTLLDQIIGQPHIQVNSAHHQAARDEPAGVRINARAPDGVIEGCEAINMSFCLGVQWHPEFEITPADSRIMAAFVEAARVYAIDRDNSYD</sequence>
<dbReference type="PANTHER" id="PTHR43235">
    <property type="entry name" value="GLUTAMINE AMIDOTRANSFERASE PB2B2.05-RELATED"/>
    <property type="match status" value="1"/>
</dbReference>
<organism evidence="1 2">
    <name type="scientific">Magnetovibrio blakemorei</name>
    <dbReference type="NCBI Taxonomy" id="28181"/>
    <lineage>
        <taxon>Bacteria</taxon>
        <taxon>Pseudomonadati</taxon>
        <taxon>Pseudomonadota</taxon>
        <taxon>Alphaproteobacteria</taxon>
        <taxon>Rhodospirillales</taxon>
        <taxon>Magnetovibrionaceae</taxon>
        <taxon>Magnetovibrio</taxon>
    </lineage>
</organism>
<dbReference type="CDD" id="cd01745">
    <property type="entry name" value="GATase1_2"/>
    <property type="match status" value="1"/>
</dbReference>
<dbReference type="STRING" id="28181.BEN30_08935"/>
<gene>
    <name evidence="1" type="ORF">BEN30_08935</name>
</gene>
<dbReference type="InterPro" id="IPR029062">
    <property type="entry name" value="Class_I_gatase-like"/>
</dbReference>
<name>A0A1E5Q8B8_9PROT</name>
<keyword evidence="2" id="KW-1185">Reference proteome</keyword>
<dbReference type="InterPro" id="IPR011697">
    <property type="entry name" value="Peptidase_C26"/>
</dbReference>
<dbReference type="Proteomes" id="UP000095347">
    <property type="component" value="Unassembled WGS sequence"/>
</dbReference>
<dbReference type="InterPro" id="IPR044668">
    <property type="entry name" value="PuuD-like"/>
</dbReference>
<evidence type="ECO:0000313" key="1">
    <source>
        <dbReference type="EMBL" id="OEJ67549.1"/>
    </source>
</evidence>
<dbReference type="GO" id="GO:0005829">
    <property type="term" value="C:cytosol"/>
    <property type="evidence" value="ECO:0007669"/>
    <property type="project" value="TreeGrafter"/>
</dbReference>
<protein>
    <submittedName>
        <fullName evidence="1">Gamma-glutamyl-gamma-aminobutyrate hydrolase</fullName>
    </submittedName>
</protein>
<dbReference type="SUPFAM" id="SSF52317">
    <property type="entry name" value="Class I glutamine amidotransferase-like"/>
    <property type="match status" value="1"/>
</dbReference>
<dbReference type="GO" id="GO:0006598">
    <property type="term" value="P:polyamine catabolic process"/>
    <property type="evidence" value="ECO:0007669"/>
    <property type="project" value="TreeGrafter"/>
</dbReference>
<reference evidence="2" key="1">
    <citation type="submission" date="2016-07" db="EMBL/GenBank/DDBJ databases">
        <authorList>
            <person name="Florea S."/>
            <person name="Webb J.S."/>
            <person name="Jaromczyk J."/>
            <person name="Schardl C.L."/>
        </authorList>
    </citation>
    <scope>NUCLEOTIDE SEQUENCE [LARGE SCALE GENOMIC DNA]</scope>
    <source>
        <strain evidence="2">MV-1</strain>
    </source>
</reference>